<reference evidence="1 2" key="1">
    <citation type="journal article" date="2016" name="Nat. Commun.">
        <title>Thousands of microbial genomes shed light on interconnected biogeochemical processes in an aquifer system.</title>
        <authorList>
            <person name="Anantharaman K."/>
            <person name="Brown C.T."/>
            <person name="Hug L.A."/>
            <person name="Sharon I."/>
            <person name="Castelle C.J."/>
            <person name="Probst A.J."/>
            <person name="Thomas B.C."/>
            <person name="Singh A."/>
            <person name="Wilkins M.J."/>
            <person name="Karaoz U."/>
            <person name="Brodie E.L."/>
            <person name="Williams K.H."/>
            <person name="Hubbard S.S."/>
            <person name="Banfield J.F."/>
        </authorList>
    </citation>
    <scope>NUCLEOTIDE SEQUENCE [LARGE SCALE GENOMIC DNA]</scope>
</reference>
<evidence type="ECO:0000313" key="2">
    <source>
        <dbReference type="Proteomes" id="UP000176349"/>
    </source>
</evidence>
<protein>
    <recommendedName>
        <fullName evidence="3">Lipocalin-like domain-containing protein</fullName>
    </recommendedName>
</protein>
<evidence type="ECO:0000313" key="1">
    <source>
        <dbReference type="EMBL" id="OGY96499.1"/>
    </source>
</evidence>
<dbReference type="AlphaFoldDB" id="A0A1G2C6U6"/>
<dbReference type="Proteomes" id="UP000176349">
    <property type="component" value="Unassembled WGS sequence"/>
</dbReference>
<gene>
    <name evidence="1" type="ORF">A2128_00635</name>
</gene>
<accession>A0A1G2C6U6</accession>
<proteinExistence type="predicted"/>
<name>A0A1G2C6U6_9BACT</name>
<sequence>MTSALIWLAAKFFQNVIKPEIQAITYQGVKIDGTWVGLYESVSPMFKQSVDDPPYTIYIEQKGHSVKGELLRNKDRNGTRDVKAFVFTGLFKDKSLVLWYKPKDETRLGSGSYVMRLVADGKRLEGKSLYISSGDGSVAEFSVSWEKKA</sequence>
<dbReference type="EMBL" id="MHKV01000044">
    <property type="protein sequence ID" value="OGY96499.1"/>
    <property type="molecule type" value="Genomic_DNA"/>
</dbReference>
<comment type="caution">
    <text evidence="1">The sequence shown here is derived from an EMBL/GenBank/DDBJ whole genome shotgun (WGS) entry which is preliminary data.</text>
</comment>
<organism evidence="1 2">
    <name type="scientific">Candidatus Liptonbacteria bacterium GWC1_60_9</name>
    <dbReference type="NCBI Taxonomy" id="1798645"/>
    <lineage>
        <taxon>Bacteria</taxon>
        <taxon>Candidatus Liptoniibacteriota</taxon>
    </lineage>
</organism>
<evidence type="ECO:0008006" key="3">
    <source>
        <dbReference type="Google" id="ProtNLM"/>
    </source>
</evidence>